<dbReference type="Gene3D" id="3.30.70.870">
    <property type="entry name" value="Elongation Factor G (Translational Gtpase), domain 3"/>
    <property type="match status" value="1"/>
</dbReference>
<dbReference type="SUPFAM" id="SSF54211">
    <property type="entry name" value="Ribosomal protein S5 domain 2-like"/>
    <property type="match status" value="1"/>
</dbReference>
<dbReference type="Proteomes" id="UP000681720">
    <property type="component" value="Unassembled WGS sequence"/>
</dbReference>
<feature type="domain" description="Translation elongation factor EFG/EF2" evidence="5">
    <location>
        <begin position="71"/>
        <end position="107"/>
    </location>
</feature>
<dbReference type="InterPro" id="IPR020568">
    <property type="entry name" value="Ribosomal_Su5_D2-typ_SF"/>
</dbReference>
<dbReference type="InterPro" id="IPR009022">
    <property type="entry name" value="EFG_III"/>
</dbReference>
<dbReference type="Gene3D" id="3.30.230.10">
    <property type="match status" value="1"/>
</dbReference>
<evidence type="ECO:0000256" key="1">
    <source>
        <dbReference type="ARBA" id="ARBA00022741"/>
    </source>
</evidence>
<dbReference type="PANTHER" id="PTHR43636:SF2">
    <property type="entry name" value="ELONGATION FACTOR G, MITOCHONDRIAL"/>
    <property type="match status" value="1"/>
</dbReference>
<dbReference type="InterPro" id="IPR005517">
    <property type="entry name" value="Transl_elong_EFG/EF2_IV"/>
</dbReference>
<dbReference type="EMBL" id="CAJOBJ010371893">
    <property type="protein sequence ID" value="CAF5223811.1"/>
    <property type="molecule type" value="Genomic_DNA"/>
</dbReference>
<dbReference type="PANTHER" id="PTHR43636">
    <property type="entry name" value="ELONGATION FACTOR G, MITOCHONDRIAL"/>
    <property type="match status" value="1"/>
</dbReference>
<dbReference type="InterPro" id="IPR014721">
    <property type="entry name" value="Ribsml_uS5_D2-typ_fold_subgr"/>
</dbReference>
<dbReference type="Proteomes" id="UP000681967">
    <property type="component" value="Unassembled WGS sequence"/>
</dbReference>
<dbReference type="Pfam" id="PF14492">
    <property type="entry name" value="EFG_III"/>
    <property type="match status" value="1"/>
</dbReference>
<dbReference type="InterPro" id="IPR035647">
    <property type="entry name" value="EFG_III/V"/>
</dbReference>
<evidence type="ECO:0000313" key="7">
    <source>
        <dbReference type="EMBL" id="CAF5160543.1"/>
    </source>
</evidence>
<keyword evidence="3" id="KW-0648">Protein biosynthesis</keyword>
<evidence type="ECO:0000259" key="5">
    <source>
        <dbReference type="Pfam" id="PF03764"/>
    </source>
</evidence>
<dbReference type="GO" id="GO:0070125">
    <property type="term" value="P:mitochondrial translational elongation"/>
    <property type="evidence" value="ECO:0007669"/>
    <property type="project" value="TreeGrafter"/>
</dbReference>
<evidence type="ECO:0000256" key="3">
    <source>
        <dbReference type="ARBA" id="ARBA00022917"/>
    </source>
</evidence>
<dbReference type="FunFam" id="3.30.70.870:FF:000001">
    <property type="entry name" value="Elongation factor G"/>
    <property type="match status" value="1"/>
</dbReference>
<proteinExistence type="predicted"/>
<comment type="caution">
    <text evidence="7">The sequence shown here is derived from an EMBL/GenBank/DDBJ whole genome shotgun (WGS) entry which is preliminary data.</text>
</comment>
<dbReference type="GO" id="GO:0003924">
    <property type="term" value="F:GTPase activity"/>
    <property type="evidence" value="ECO:0007669"/>
    <property type="project" value="TreeGrafter"/>
</dbReference>
<evidence type="ECO:0000313" key="9">
    <source>
        <dbReference type="Proteomes" id="UP000681967"/>
    </source>
</evidence>
<sequence>ISMSIKCSSSTDVEKFAAALARFTREDPTFRIVYDEDNKESIAMGMGELQLDIYAQRIQREYGVKIEMGKPKVSFRESLVNPIKFDYLHKKQSGGAGQFARVIGILEV</sequence>
<organism evidence="7 9">
    <name type="scientific">Rotaria magnacalcarata</name>
    <dbReference type="NCBI Taxonomy" id="392030"/>
    <lineage>
        <taxon>Eukaryota</taxon>
        <taxon>Metazoa</taxon>
        <taxon>Spiralia</taxon>
        <taxon>Gnathifera</taxon>
        <taxon>Rotifera</taxon>
        <taxon>Eurotatoria</taxon>
        <taxon>Bdelloidea</taxon>
        <taxon>Philodinida</taxon>
        <taxon>Philodinidae</taxon>
        <taxon>Rotaria</taxon>
    </lineage>
</organism>
<evidence type="ECO:0000256" key="4">
    <source>
        <dbReference type="ARBA" id="ARBA00023134"/>
    </source>
</evidence>
<dbReference type="GO" id="GO:0005739">
    <property type="term" value="C:mitochondrion"/>
    <property type="evidence" value="ECO:0007669"/>
    <property type="project" value="TreeGrafter"/>
</dbReference>
<dbReference type="AlphaFoldDB" id="A0A8S3GDV2"/>
<dbReference type="Pfam" id="PF03764">
    <property type="entry name" value="EFG_IV"/>
    <property type="match status" value="1"/>
</dbReference>
<feature type="non-terminal residue" evidence="7">
    <location>
        <position position="1"/>
    </location>
</feature>
<dbReference type="GO" id="GO:0003746">
    <property type="term" value="F:translation elongation factor activity"/>
    <property type="evidence" value="ECO:0007669"/>
    <property type="project" value="UniProtKB-KW"/>
</dbReference>
<dbReference type="GO" id="GO:0005525">
    <property type="term" value="F:GTP binding"/>
    <property type="evidence" value="ECO:0007669"/>
    <property type="project" value="UniProtKB-KW"/>
</dbReference>
<evidence type="ECO:0008006" key="10">
    <source>
        <dbReference type="Google" id="ProtNLM"/>
    </source>
</evidence>
<keyword evidence="4" id="KW-0342">GTP-binding</keyword>
<dbReference type="CDD" id="cd16262">
    <property type="entry name" value="EFG_III"/>
    <property type="match status" value="1"/>
</dbReference>
<keyword evidence="1" id="KW-0547">Nucleotide-binding</keyword>
<feature type="non-terminal residue" evidence="7">
    <location>
        <position position="108"/>
    </location>
</feature>
<protein>
    <recommendedName>
        <fullName evidence="10">Elongation factor G</fullName>
    </recommendedName>
</protein>
<dbReference type="SUPFAM" id="SSF54980">
    <property type="entry name" value="EF-G C-terminal domain-like"/>
    <property type="match status" value="1"/>
</dbReference>
<feature type="domain" description="Elongation Factor G" evidence="6">
    <location>
        <begin position="1"/>
        <end position="70"/>
    </location>
</feature>
<name>A0A8S3GDV2_9BILA</name>
<dbReference type="InterPro" id="IPR041095">
    <property type="entry name" value="EFG_II"/>
</dbReference>
<reference evidence="7" key="1">
    <citation type="submission" date="2021-02" db="EMBL/GenBank/DDBJ databases">
        <authorList>
            <person name="Nowell W R."/>
        </authorList>
    </citation>
    <scope>NUCLEOTIDE SEQUENCE</scope>
</reference>
<dbReference type="EMBL" id="CAJOBH010265541">
    <property type="protein sequence ID" value="CAF5160543.1"/>
    <property type="molecule type" value="Genomic_DNA"/>
</dbReference>
<accession>A0A8S3GDV2</accession>
<evidence type="ECO:0000259" key="6">
    <source>
        <dbReference type="Pfam" id="PF14492"/>
    </source>
</evidence>
<keyword evidence="2" id="KW-0251">Elongation factor</keyword>
<evidence type="ECO:0000313" key="8">
    <source>
        <dbReference type="EMBL" id="CAF5223811.1"/>
    </source>
</evidence>
<evidence type="ECO:0000256" key="2">
    <source>
        <dbReference type="ARBA" id="ARBA00022768"/>
    </source>
</evidence>
<gene>
    <name evidence="7" type="ORF">BYL167_LOCUS74442</name>
    <name evidence="8" type="ORF">GIL414_LOCUS85778</name>
</gene>